<dbReference type="EC" id="3.2.1.25" evidence="3"/>
<accession>A0A926DRP5</accession>
<evidence type="ECO:0000313" key="10">
    <source>
        <dbReference type="EMBL" id="MBC8542577.1"/>
    </source>
</evidence>
<evidence type="ECO:0000313" key="11">
    <source>
        <dbReference type="Proteomes" id="UP000657006"/>
    </source>
</evidence>
<organism evidence="10 11">
    <name type="scientific">Bianquea renquensis</name>
    <dbReference type="NCBI Taxonomy" id="2763661"/>
    <lineage>
        <taxon>Bacteria</taxon>
        <taxon>Bacillati</taxon>
        <taxon>Bacillota</taxon>
        <taxon>Clostridia</taxon>
        <taxon>Eubacteriales</taxon>
        <taxon>Bianqueaceae</taxon>
        <taxon>Bianquea</taxon>
    </lineage>
</organism>
<dbReference type="InterPro" id="IPR017853">
    <property type="entry name" value="GH"/>
</dbReference>
<comment type="catalytic activity">
    <reaction evidence="1">
        <text>Hydrolysis of terminal, non-reducing beta-D-mannose residues in beta-D-mannosides.</text>
        <dbReference type="EC" id="3.2.1.25"/>
    </reaction>
</comment>
<sequence length="770" mass="88330">MDTIQIEGWRMSILHDGEVRSEFTAFSQVLQAGGAAYPAEVPGNFELDLMRAGVITDPFRGDGILKLQELEDCHVFYEGIFQWDGEGRGKLVLEGVDTIADVFLNGEWIGSCDNMLIAHTFPLSEIAKGWNKIFIHIKPVCLEARQYPIPMGATALRYNFESLVVRKAPHMFGWDITPRAVSAGIWKEAYIVKDKSRYIEESYITVDSLDAESKAVQASLRYSVAIGRDNSKEYSIAVEGRCGDSVFTAAEEALWFSSGILHFHVPDCRIWYPRGRGEQNLYNITLTLCHGDEIVDTIQYRYGFRTVELRNSEILEEDGKGEFQFYINQEPVFLLGTNWVPADVFHSRDRERIPDILRLVVEEGCNAIRCWGGNVYEDDLLYDLCDEYGLMVWQDFTMACGTYPQDDRLQSLIRKEATAVVKRLRNHPCLCLWAGDNECDVMIRPRRNPEGNLLTRKVLPEVLYAHDGTRPYLPSSPYVSDQAYQRGKIRETPEQHIWGPRDYFKGEFYRSANPCFASEVGYHGCPSPDSVAKFIDADYLWPPEKNRQWLVHSASPEVMKGSYTYRIGLMTDQIQYLFDTKPRNLAEYAAMSQISQAEADKFFIEKFRMGKGHTSGIIWWNIMDNWPQFSDAVVDYYFRKKIAFWYIQAAQQQVCFMMKDDEGELILSGVSDMRASTQAAYTVEDALTHEIVLQGEVAVSGDSSVEVARMAQPKEDHFYILRWSFGETTGCNHYLSFHPPISFDWYIRCLKEAQLYSFEGFDIQEGYPCR</sequence>
<feature type="domain" description="Glycoside hydrolase family 2 catalytic" evidence="8">
    <location>
        <begin position="324"/>
        <end position="471"/>
    </location>
</feature>
<dbReference type="InterPro" id="IPR006103">
    <property type="entry name" value="Glyco_hydro_2_cat"/>
</dbReference>
<dbReference type="SUPFAM" id="SSF49303">
    <property type="entry name" value="beta-Galactosidase/glucuronidase domain"/>
    <property type="match status" value="1"/>
</dbReference>
<dbReference type="Proteomes" id="UP000657006">
    <property type="component" value="Unassembled WGS sequence"/>
</dbReference>
<evidence type="ECO:0000259" key="8">
    <source>
        <dbReference type="Pfam" id="PF02836"/>
    </source>
</evidence>
<keyword evidence="6" id="KW-0326">Glycosidase</keyword>
<keyword evidence="4" id="KW-0732">Signal</keyword>
<dbReference type="InterPro" id="IPR008979">
    <property type="entry name" value="Galactose-bd-like_sf"/>
</dbReference>
<dbReference type="InterPro" id="IPR013783">
    <property type="entry name" value="Ig-like_fold"/>
</dbReference>
<feature type="domain" description="Beta-mannosidase-like galactose-binding" evidence="9">
    <location>
        <begin position="33"/>
        <end position="187"/>
    </location>
</feature>
<dbReference type="AlphaFoldDB" id="A0A926DRP5"/>
<gene>
    <name evidence="10" type="ORF">H8730_03315</name>
</gene>
<evidence type="ECO:0000259" key="9">
    <source>
        <dbReference type="Pfam" id="PF22666"/>
    </source>
</evidence>
<dbReference type="Gene3D" id="2.60.120.260">
    <property type="entry name" value="Galactose-binding domain-like"/>
    <property type="match status" value="1"/>
</dbReference>
<dbReference type="PANTHER" id="PTHR43730">
    <property type="entry name" value="BETA-MANNOSIDASE"/>
    <property type="match status" value="1"/>
</dbReference>
<dbReference type="Gene3D" id="2.60.40.10">
    <property type="entry name" value="Immunoglobulins"/>
    <property type="match status" value="1"/>
</dbReference>
<dbReference type="GO" id="GO:0005975">
    <property type="term" value="P:carbohydrate metabolic process"/>
    <property type="evidence" value="ECO:0007669"/>
    <property type="project" value="InterPro"/>
</dbReference>
<dbReference type="Pfam" id="PF00703">
    <property type="entry name" value="Glyco_hydro_2"/>
    <property type="match status" value="1"/>
</dbReference>
<keyword evidence="5" id="KW-0378">Hydrolase</keyword>
<feature type="domain" description="Glycoside hydrolase family 2 immunoglobulin-like beta-sandwich" evidence="7">
    <location>
        <begin position="198"/>
        <end position="305"/>
    </location>
</feature>
<evidence type="ECO:0000259" key="7">
    <source>
        <dbReference type="Pfam" id="PF00703"/>
    </source>
</evidence>
<protein>
    <recommendedName>
        <fullName evidence="3">beta-mannosidase</fullName>
        <ecNumber evidence="3">3.2.1.25</ecNumber>
    </recommendedName>
</protein>
<evidence type="ECO:0000256" key="6">
    <source>
        <dbReference type="ARBA" id="ARBA00023295"/>
    </source>
</evidence>
<dbReference type="PANTHER" id="PTHR43730:SF1">
    <property type="entry name" value="BETA-MANNOSIDASE"/>
    <property type="match status" value="1"/>
</dbReference>
<evidence type="ECO:0000256" key="5">
    <source>
        <dbReference type="ARBA" id="ARBA00022801"/>
    </source>
</evidence>
<comment type="caution">
    <text evidence="10">The sequence shown here is derived from an EMBL/GenBank/DDBJ whole genome shotgun (WGS) entry which is preliminary data.</text>
</comment>
<dbReference type="SUPFAM" id="SSF49785">
    <property type="entry name" value="Galactose-binding domain-like"/>
    <property type="match status" value="1"/>
</dbReference>
<dbReference type="InterPro" id="IPR050887">
    <property type="entry name" value="Beta-mannosidase_GH2"/>
</dbReference>
<dbReference type="InterPro" id="IPR036156">
    <property type="entry name" value="Beta-gal/glucu_dom_sf"/>
</dbReference>
<dbReference type="Gene3D" id="3.20.20.80">
    <property type="entry name" value="Glycosidases"/>
    <property type="match status" value="1"/>
</dbReference>
<dbReference type="Pfam" id="PF02836">
    <property type="entry name" value="Glyco_hydro_2_C"/>
    <property type="match status" value="1"/>
</dbReference>
<dbReference type="Pfam" id="PF22666">
    <property type="entry name" value="Glyco_hydro_2_N2"/>
    <property type="match status" value="1"/>
</dbReference>
<dbReference type="InterPro" id="IPR054593">
    <property type="entry name" value="Beta-mannosidase-like_N2"/>
</dbReference>
<dbReference type="SUPFAM" id="SSF51445">
    <property type="entry name" value="(Trans)glycosidases"/>
    <property type="match status" value="1"/>
</dbReference>
<evidence type="ECO:0000256" key="4">
    <source>
        <dbReference type="ARBA" id="ARBA00022729"/>
    </source>
</evidence>
<reference evidence="10" key="1">
    <citation type="submission" date="2020-08" db="EMBL/GenBank/DDBJ databases">
        <title>Genome public.</title>
        <authorList>
            <person name="Liu C."/>
            <person name="Sun Q."/>
        </authorList>
    </citation>
    <scope>NUCLEOTIDE SEQUENCE</scope>
    <source>
        <strain evidence="10">NSJ-32</strain>
    </source>
</reference>
<evidence type="ECO:0000256" key="1">
    <source>
        <dbReference type="ARBA" id="ARBA00000829"/>
    </source>
</evidence>
<keyword evidence="11" id="KW-1185">Reference proteome</keyword>
<dbReference type="GO" id="GO:0006516">
    <property type="term" value="P:glycoprotein catabolic process"/>
    <property type="evidence" value="ECO:0007669"/>
    <property type="project" value="TreeGrafter"/>
</dbReference>
<comment type="similarity">
    <text evidence="2">Belongs to the glycosyl hydrolase 2 family.</text>
</comment>
<dbReference type="InterPro" id="IPR006102">
    <property type="entry name" value="Ig-like_GH2"/>
</dbReference>
<evidence type="ECO:0000256" key="2">
    <source>
        <dbReference type="ARBA" id="ARBA00007401"/>
    </source>
</evidence>
<dbReference type="GO" id="GO:0004567">
    <property type="term" value="F:beta-mannosidase activity"/>
    <property type="evidence" value="ECO:0007669"/>
    <property type="project" value="UniProtKB-EC"/>
</dbReference>
<evidence type="ECO:0000256" key="3">
    <source>
        <dbReference type="ARBA" id="ARBA00012754"/>
    </source>
</evidence>
<dbReference type="EMBL" id="JACRSQ010000003">
    <property type="protein sequence ID" value="MBC8542577.1"/>
    <property type="molecule type" value="Genomic_DNA"/>
</dbReference>
<dbReference type="RefSeq" id="WP_177718783.1">
    <property type="nucleotide sequence ID" value="NZ_JACRSQ010000003.1"/>
</dbReference>
<proteinExistence type="inferred from homology"/>
<name>A0A926DRP5_9FIRM</name>